<dbReference type="Proteomes" id="UP000183832">
    <property type="component" value="Unassembled WGS sequence"/>
</dbReference>
<keyword evidence="2" id="KW-1185">Reference proteome</keyword>
<proteinExistence type="predicted"/>
<organism evidence="1 2">
    <name type="scientific">Clunio marinus</name>
    <dbReference type="NCBI Taxonomy" id="568069"/>
    <lineage>
        <taxon>Eukaryota</taxon>
        <taxon>Metazoa</taxon>
        <taxon>Ecdysozoa</taxon>
        <taxon>Arthropoda</taxon>
        <taxon>Hexapoda</taxon>
        <taxon>Insecta</taxon>
        <taxon>Pterygota</taxon>
        <taxon>Neoptera</taxon>
        <taxon>Endopterygota</taxon>
        <taxon>Diptera</taxon>
        <taxon>Nematocera</taxon>
        <taxon>Chironomoidea</taxon>
        <taxon>Chironomidae</taxon>
        <taxon>Clunio</taxon>
    </lineage>
</organism>
<protein>
    <submittedName>
        <fullName evidence="1">CLUMA_CG019805, isoform A</fullName>
    </submittedName>
</protein>
<dbReference type="AlphaFoldDB" id="A0A1J1J3H9"/>
<dbReference type="EMBL" id="CVRI01000067">
    <property type="protein sequence ID" value="CRL06911.1"/>
    <property type="molecule type" value="Genomic_DNA"/>
</dbReference>
<reference evidence="1 2" key="1">
    <citation type="submission" date="2015-04" db="EMBL/GenBank/DDBJ databases">
        <authorList>
            <person name="Syromyatnikov M.Y."/>
            <person name="Popov V.N."/>
        </authorList>
    </citation>
    <scope>NUCLEOTIDE SEQUENCE [LARGE SCALE GENOMIC DNA]</scope>
</reference>
<evidence type="ECO:0000313" key="1">
    <source>
        <dbReference type="EMBL" id="CRL06911.1"/>
    </source>
</evidence>
<sequence>MITSQTSSSSLNSVSSLTNEISSGYPEKFKECCVIARKVYIDHRENKKSLTVIVTSHCELIECIENEVSNYINFNHEVTSIEDNEFITSDNVDFDVMTLISDIVVYVVRIKSVLLTIKRKSSQLKILKVFSNVDSFNIKYNKNENSAAIFVTFHDKSQRKINPHCDDLDDLNCIKSEKFMKMIQYATGKSKKARFLLESISKDIEELHFMSTKHLPRVLLSENTILLLIA</sequence>
<evidence type="ECO:0000313" key="2">
    <source>
        <dbReference type="Proteomes" id="UP000183832"/>
    </source>
</evidence>
<accession>A0A1J1J3H9</accession>
<name>A0A1J1J3H9_9DIPT</name>
<gene>
    <name evidence="1" type="ORF">CLUMA_CG019805</name>
</gene>